<dbReference type="AlphaFoldDB" id="A0A6J4LPT9"/>
<keyword evidence="2 6" id="KW-0489">Methyltransferase</keyword>
<evidence type="ECO:0000256" key="2">
    <source>
        <dbReference type="ARBA" id="ARBA00022603"/>
    </source>
</evidence>
<dbReference type="InterPro" id="IPR029063">
    <property type="entry name" value="SAM-dependent_MTases_sf"/>
</dbReference>
<proteinExistence type="inferred from homology"/>
<dbReference type="Gene3D" id="3.40.50.150">
    <property type="entry name" value="Vaccinia Virus protein VP39"/>
    <property type="match status" value="1"/>
</dbReference>
<evidence type="ECO:0000313" key="6">
    <source>
        <dbReference type="EMBL" id="CAA9336657.1"/>
    </source>
</evidence>
<dbReference type="Pfam" id="PF02353">
    <property type="entry name" value="CMAS"/>
    <property type="match status" value="1"/>
</dbReference>
<dbReference type="PANTHER" id="PTHR43667:SF1">
    <property type="entry name" value="CYCLOPROPANE-FATTY-ACYL-PHOSPHOLIPID SYNTHASE"/>
    <property type="match status" value="1"/>
</dbReference>
<accession>A0A6J4LPT9</accession>
<name>A0A6J4LPT9_9ACTN</name>
<evidence type="ECO:0000256" key="5">
    <source>
        <dbReference type="ARBA" id="ARBA00023098"/>
    </source>
</evidence>
<evidence type="ECO:0000256" key="3">
    <source>
        <dbReference type="ARBA" id="ARBA00022679"/>
    </source>
</evidence>
<keyword evidence="4" id="KW-0949">S-adenosyl-L-methionine</keyword>
<keyword evidence="3 6" id="KW-0808">Transferase</keyword>
<dbReference type="GO" id="GO:0032259">
    <property type="term" value="P:methylation"/>
    <property type="evidence" value="ECO:0007669"/>
    <property type="project" value="UniProtKB-KW"/>
</dbReference>
<dbReference type="GO" id="GO:0008825">
    <property type="term" value="F:cyclopropane-fatty-acyl-phospholipid synthase activity"/>
    <property type="evidence" value="ECO:0007669"/>
    <property type="project" value="UniProtKB-EC"/>
</dbReference>
<sequence length="440" mass="48303">MTLTDRPANRPTTLTAPSEGAAGRLVELVSPFFVGSPPIRIRAWDGSTAGAADAPTVVVRDPMALRRLVLHPGELGLAQAYVTGELDIEGDLLDALPTICRATREHGASATLGYATLAGAARTAHRLGLLGQLWGRPPRPPASQARLRGRLHSARRDQDAIAHHYDLSNDFYALILDQHMAYSCAYFTSADPDYTLEDAQRDKLDLVCRKLGLQRGGRHLDIGCGWGSLCLHAAEHYGVDVVAVTLSAEQRDFVRARVHERGLREQVDVRLQDYRDVEDGPFHTVSSIEMGEHVGAANYPTFTEQIHRQLRPGGRVLIQQMSRATRPGGGPFIESFIAPDMHMRPVGETVALMEQSGLEVRDVHAMREHYVSTIRAWYATFEANQDKVVALVGEEVARVWRLYLVGAALAFEEGRMGVDQILAVKPATDGRSLMPSVRTA</sequence>
<reference evidence="6" key="1">
    <citation type="submission" date="2020-02" db="EMBL/GenBank/DDBJ databases">
        <authorList>
            <person name="Meier V. D."/>
        </authorList>
    </citation>
    <scope>NUCLEOTIDE SEQUENCE</scope>
    <source>
        <strain evidence="6">AVDCRST_MAG72</strain>
    </source>
</reference>
<dbReference type="PIRSF" id="PIRSF003085">
    <property type="entry name" value="CMAS"/>
    <property type="match status" value="1"/>
</dbReference>
<dbReference type="SUPFAM" id="SSF53335">
    <property type="entry name" value="S-adenosyl-L-methionine-dependent methyltransferases"/>
    <property type="match status" value="1"/>
</dbReference>
<keyword evidence="5" id="KW-0443">Lipid metabolism</keyword>
<evidence type="ECO:0000256" key="4">
    <source>
        <dbReference type="ARBA" id="ARBA00022691"/>
    </source>
</evidence>
<protein>
    <submittedName>
        <fullName evidence="6">Cyclopropane-fatty-acyl-phospholipid synthase</fullName>
        <ecNumber evidence="6">2.1.1.79</ecNumber>
    </submittedName>
</protein>
<dbReference type="PANTHER" id="PTHR43667">
    <property type="entry name" value="CYCLOPROPANE-FATTY-ACYL-PHOSPHOLIPID SYNTHASE"/>
    <property type="match status" value="1"/>
</dbReference>
<evidence type="ECO:0000256" key="1">
    <source>
        <dbReference type="ARBA" id="ARBA00010815"/>
    </source>
</evidence>
<dbReference type="EC" id="2.1.1.79" evidence="6"/>
<dbReference type="EMBL" id="CADCUJ010000022">
    <property type="protein sequence ID" value="CAA9336657.1"/>
    <property type="molecule type" value="Genomic_DNA"/>
</dbReference>
<comment type="similarity">
    <text evidence="1">Belongs to the CFA/CMAS family.</text>
</comment>
<dbReference type="InterPro" id="IPR050723">
    <property type="entry name" value="CFA/CMAS"/>
</dbReference>
<gene>
    <name evidence="6" type="ORF">AVDCRST_MAG72-560</name>
</gene>
<dbReference type="GO" id="GO:0008610">
    <property type="term" value="P:lipid biosynthetic process"/>
    <property type="evidence" value="ECO:0007669"/>
    <property type="project" value="InterPro"/>
</dbReference>
<dbReference type="InterPro" id="IPR003333">
    <property type="entry name" value="CMAS"/>
</dbReference>
<organism evidence="6">
    <name type="scientific">uncultured Nocardioidaceae bacterium</name>
    <dbReference type="NCBI Taxonomy" id="253824"/>
    <lineage>
        <taxon>Bacteria</taxon>
        <taxon>Bacillati</taxon>
        <taxon>Actinomycetota</taxon>
        <taxon>Actinomycetes</taxon>
        <taxon>Propionibacteriales</taxon>
        <taxon>Nocardioidaceae</taxon>
        <taxon>environmental samples</taxon>
    </lineage>
</organism>
<dbReference type="CDD" id="cd02440">
    <property type="entry name" value="AdoMet_MTases"/>
    <property type="match status" value="1"/>
</dbReference>